<dbReference type="AlphaFoldDB" id="A0A1H3M088"/>
<dbReference type="EMBL" id="FNOY01000054">
    <property type="protein sequence ID" value="SDY69445.1"/>
    <property type="molecule type" value="Genomic_DNA"/>
</dbReference>
<sequence>MVIFVNQPVEEMRPFALQFVRRTEMAIAEYMRMRAEVQDLISGNPRWSPYYRALHHAEAAAAVLYQAYDLSRKKLKIQLFKSNDGSPLQRLNLIYTTSKHQTADAQDPVWLTNEGFHTENATLLFSEFEELARSCARVAESLTSTKGEAGVQT</sequence>
<name>A0A1H3M088_9PROT</name>
<evidence type="ECO:0000313" key="1">
    <source>
        <dbReference type="EMBL" id="SDY69445.1"/>
    </source>
</evidence>
<protein>
    <recommendedName>
        <fullName evidence="3">HEPN domain-containing protein</fullName>
    </recommendedName>
</protein>
<proteinExistence type="predicted"/>
<gene>
    <name evidence="1" type="ORF">SAMN05421881_105425</name>
</gene>
<organism evidence="1 2">
    <name type="scientific">Nitrosomonas halophila</name>
    <dbReference type="NCBI Taxonomy" id="44576"/>
    <lineage>
        <taxon>Bacteria</taxon>
        <taxon>Pseudomonadati</taxon>
        <taxon>Pseudomonadota</taxon>
        <taxon>Betaproteobacteria</taxon>
        <taxon>Nitrosomonadales</taxon>
        <taxon>Nitrosomonadaceae</taxon>
        <taxon>Nitrosomonas</taxon>
    </lineage>
</organism>
<accession>A0A1H3M088</accession>
<evidence type="ECO:0008006" key="3">
    <source>
        <dbReference type="Google" id="ProtNLM"/>
    </source>
</evidence>
<reference evidence="1 2" key="1">
    <citation type="submission" date="2016-10" db="EMBL/GenBank/DDBJ databases">
        <authorList>
            <person name="de Groot N.N."/>
        </authorList>
    </citation>
    <scope>NUCLEOTIDE SEQUENCE [LARGE SCALE GENOMIC DNA]</scope>
    <source>
        <strain evidence="1 2">Nm1</strain>
    </source>
</reference>
<keyword evidence="2" id="KW-1185">Reference proteome</keyword>
<dbReference type="Proteomes" id="UP000198640">
    <property type="component" value="Unassembled WGS sequence"/>
</dbReference>
<evidence type="ECO:0000313" key="2">
    <source>
        <dbReference type="Proteomes" id="UP000198640"/>
    </source>
</evidence>